<organism evidence="13 14">
    <name type="scientific">Dispira parvispora</name>
    <dbReference type="NCBI Taxonomy" id="1520584"/>
    <lineage>
        <taxon>Eukaryota</taxon>
        <taxon>Fungi</taxon>
        <taxon>Fungi incertae sedis</taxon>
        <taxon>Zoopagomycota</taxon>
        <taxon>Kickxellomycotina</taxon>
        <taxon>Dimargaritomycetes</taxon>
        <taxon>Dimargaritales</taxon>
        <taxon>Dimargaritaceae</taxon>
        <taxon>Dispira</taxon>
    </lineage>
</organism>
<dbReference type="Gene3D" id="1.20.140.50">
    <property type="entry name" value="alix/aip1 like domains"/>
    <property type="match status" value="1"/>
</dbReference>
<dbReference type="Pfam" id="PF03097">
    <property type="entry name" value="BRO1"/>
    <property type="match status" value="1"/>
</dbReference>
<feature type="compositionally biased region" description="Pro residues" evidence="11">
    <location>
        <begin position="1195"/>
        <end position="1204"/>
    </location>
</feature>
<comment type="catalytic activity">
    <reaction evidence="8">
        <text>tRNA(Met) + L-methionine + ATP = L-methionyl-tRNA(Met) + AMP + diphosphate</text>
        <dbReference type="Rhea" id="RHEA:13481"/>
        <dbReference type="Rhea" id="RHEA-COMP:9667"/>
        <dbReference type="Rhea" id="RHEA-COMP:9698"/>
        <dbReference type="ChEBI" id="CHEBI:30616"/>
        <dbReference type="ChEBI" id="CHEBI:33019"/>
        <dbReference type="ChEBI" id="CHEBI:57844"/>
        <dbReference type="ChEBI" id="CHEBI:78442"/>
        <dbReference type="ChEBI" id="CHEBI:78530"/>
        <dbReference type="ChEBI" id="CHEBI:456215"/>
        <dbReference type="EC" id="6.1.1.10"/>
    </reaction>
</comment>
<dbReference type="OrthoDB" id="2141925at2759"/>
<dbReference type="InterPro" id="IPR038499">
    <property type="entry name" value="BRO1_sf"/>
</dbReference>
<dbReference type="PANTHER" id="PTHR43326:SF1">
    <property type="entry name" value="METHIONINE--TRNA LIGASE, MITOCHONDRIAL"/>
    <property type="match status" value="1"/>
</dbReference>
<keyword evidence="4" id="KW-0547">Nucleotide-binding</keyword>
<feature type="region of interest" description="Disordered" evidence="11">
    <location>
        <begin position="1113"/>
        <end position="1159"/>
    </location>
</feature>
<dbReference type="InterPro" id="IPR009080">
    <property type="entry name" value="tRNAsynth_Ia_anticodon-bd"/>
</dbReference>
<feature type="compositionally biased region" description="Polar residues" evidence="11">
    <location>
        <begin position="1224"/>
        <end position="1240"/>
    </location>
</feature>
<feature type="region of interest" description="Disordered" evidence="11">
    <location>
        <begin position="1425"/>
        <end position="1817"/>
    </location>
</feature>
<feature type="compositionally biased region" description="Low complexity" evidence="11">
    <location>
        <begin position="1890"/>
        <end position="1903"/>
    </location>
</feature>
<dbReference type="NCBIfam" id="TIGR00398">
    <property type="entry name" value="metG"/>
    <property type="match status" value="1"/>
</dbReference>
<dbReference type="Proteomes" id="UP001150925">
    <property type="component" value="Unassembled WGS sequence"/>
</dbReference>
<evidence type="ECO:0000313" key="14">
    <source>
        <dbReference type="Proteomes" id="UP001150925"/>
    </source>
</evidence>
<feature type="compositionally biased region" description="Low complexity" evidence="11">
    <location>
        <begin position="1682"/>
        <end position="1703"/>
    </location>
</feature>
<feature type="region of interest" description="Disordered" evidence="11">
    <location>
        <begin position="941"/>
        <end position="986"/>
    </location>
</feature>
<keyword evidence="3" id="KW-0436">Ligase</keyword>
<comment type="caution">
    <text evidence="13">The sequence shown here is derived from an EMBL/GenBank/DDBJ whole genome shotgun (WGS) entry which is preliminary data.</text>
</comment>
<evidence type="ECO:0000256" key="3">
    <source>
        <dbReference type="ARBA" id="ARBA00022598"/>
    </source>
</evidence>
<evidence type="ECO:0000256" key="11">
    <source>
        <dbReference type="SAM" id="MobiDB-lite"/>
    </source>
</evidence>
<dbReference type="PRINTS" id="PR01041">
    <property type="entry name" value="TRNASYNTHMET"/>
</dbReference>
<dbReference type="InterPro" id="IPR014758">
    <property type="entry name" value="Met-tRNA_synth"/>
</dbReference>
<protein>
    <recommendedName>
        <fullName evidence="9">Probable methionine--tRNA ligase, mitochondrial</fullName>
        <ecNumber evidence="2">6.1.1.10</ecNumber>
    </recommendedName>
</protein>
<feature type="region of interest" description="Disordered" evidence="11">
    <location>
        <begin position="1013"/>
        <end position="1048"/>
    </location>
</feature>
<evidence type="ECO:0000259" key="12">
    <source>
        <dbReference type="PROSITE" id="PS51180"/>
    </source>
</evidence>
<feature type="compositionally biased region" description="Polar residues" evidence="11">
    <location>
        <begin position="1257"/>
        <end position="1269"/>
    </location>
</feature>
<dbReference type="SMART" id="SM01041">
    <property type="entry name" value="BRO1"/>
    <property type="match status" value="1"/>
</dbReference>
<dbReference type="FunFam" id="2.170.220.10:FF:000001">
    <property type="entry name" value="methionine--tRNA ligase, mitochondrial"/>
    <property type="match status" value="1"/>
</dbReference>
<dbReference type="InterPro" id="IPR023457">
    <property type="entry name" value="Met-tRNA_synth_2"/>
</dbReference>
<dbReference type="GO" id="GO:0006431">
    <property type="term" value="P:methionyl-tRNA aminoacylation"/>
    <property type="evidence" value="ECO:0007669"/>
    <property type="project" value="InterPro"/>
</dbReference>
<dbReference type="SUPFAM" id="SSF52374">
    <property type="entry name" value="Nucleotidylyl transferase"/>
    <property type="match status" value="1"/>
</dbReference>
<gene>
    <name evidence="13" type="primary">BRO1</name>
    <name evidence="13" type="ORF">IWQ62_000586</name>
</gene>
<dbReference type="PROSITE" id="PS51180">
    <property type="entry name" value="BRO1"/>
    <property type="match status" value="1"/>
</dbReference>
<keyword evidence="10" id="KW-0175">Coiled coil</keyword>
<evidence type="ECO:0000256" key="6">
    <source>
        <dbReference type="ARBA" id="ARBA00022917"/>
    </source>
</evidence>
<dbReference type="Gene3D" id="1.25.40.280">
    <property type="entry name" value="alix/aip1 like domains"/>
    <property type="match status" value="1"/>
</dbReference>
<proteinExistence type="inferred from homology"/>
<evidence type="ECO:0000256" key="1">
    <source>
        <dbReference type="ARBA" id="ARBA00005594"/>
    </source>
</evidence>
<feature type="compositionally biased region" description="Low complexity" evidence="11">
    <location>
        <begin position="1837"/>
        <end position="1853"/>
    </location>
</feature>
<dbReference type="EMBL" id="JANBPY010000052">
    <property type="protein sequence ID" value="KAJ1969502.1"/>
    <property type="molecule type" value="Genomic_DNA"/>
</dbReference>
<evidence type="ECO:0000256" key="5">
    <source>
        <dbReference type="ARBA" id="ARBA00022840"/>
    </source>
</evidence>
<feature type="region of interest" description="Disordered" evidence="11">
    <location>
        <begin position="833"/>
        <end position="902"/>
    </location>
</feature>
<dbReference type="GO" id="GO:0005739">
    <property type="term" value="C:mitochondrion"/>
    <property type="evidence" value="ECO:0007669"/>
    <property type="project" value="UniProtKB-ARBA"/>
</dbReference>
<dbReference type="Pfam" id="PF13949">
    <property type="entry name" value="ALIX_LYPXL_bnd"/>
    <property type="match status" value="1"/>
</dbReference>
<feature type="compositionally biased region" description="Low complexity" evidence="11">
    <location>
        <begin position="1135"/>
        <end position="1151"/>
    </location>
</feature>
<dbReference type="InterPro" id="IPR014729">
    <property type="entry name" value="Rossmann-like_a/b/a_fold"/>
</dbReference>
<feature type="compositionally biased region" description="Polar residues" evidence="11">
    <location>
        <begin position="1933"/>
        <end position="1942"/>
    </location>
</feature>
<dbReference type="EC" id="6.1.1.10" evidence="2"/>
<dbReference type="InterPro" id="IPR004328">
    <property type="entry name" value="BRO1_dom"/>
</dbReference>
<dbReference type="GO" id="GO:0004825">
    <property type="term" value="F:methionine-tRNA ligase activity"/>
    <property type="evidence" value="ECO:0007669"/>
    <property type="project" value="UniProtKB-EC"/>
</dbReference>
<feature type="compositionally biased region" description="Low complexity" evidence="11">
    <location>
        <begin position="880"/>
        <end position="892"/>
    </location>
</feature>
<feature type="domain" description="BRO1" evidence="12">
    <location>
        <begin position="6"/>
        <end position="410"/>
    </location>
</feature>
<feature type="region of interest" description="Disordered" evidence="11">
    <location>
        <begin position="1837"/>
        <end position="1986"/>
    </location>
</feature>
<evidence type="ECO:0000256" key="7">
    <source>
        <dbReference type="ARBA" id="ARBA00023146"/>
    </source>
</evidence>
<feature type="compositionally biased region" description="Polar residues" evidence="11">
    <location>
        <begin position="1527"/>
        <end position="1541"/>
    </location>
</feature>
<dbReference type="Gene3D" id="2.170.220.10">
    <property type="match status" value="1"/>
</dbReference>
<dbReference type="InterPro" id="IPR015413">
    <property type="entry name" value="Methionyl/Leucyl_tRNA_Synth"/>
</dbReference>
<evidence type="ECO:0000256" key="9">
    <source>
        <dbReference type="ARBA" id="ARBA00068817"/>
    </source>
</evidence>
<evidence type="ECO:0000256" key="4">
    <source>
        <dbReference type="ARBA" id="ARBA00022741"/>
    </source>
</evidence>
<reference evidence="13" key="1">
    <citation type="submission" date="2022-07" db="EMBL/GenBank/DDBJ databases">
        <title>Phylogenomic reconstructions and comparative analyses of Kickxellomycotina fungi.</title>
        <authorList>
            <person name="Reynolds N.K."/>
            <person name="Stajich J.E."/>
            <person name="Barry K."/>
            <person name="Grigoriev I.V."/>
            <person name="Crous P."/>
            <person name="Smith M.E."/>
        </authorList>
    </citation>
    <scope>NUCLEOTIDE SEQUENCE</scope>
    <source>
        <strain evidence="13">RSA 1196</strain>
    </source>
</reference>
<dbReference type="InterPro" id="IPR033911">
    <property type="entry name" value="MetRS_core"/>
</dbReference>
<dbReference type="Gene3D" id="3.40.50.620">
    <property type="entry name" value="HUPs"/>
    <property type="match status" value="1"/>
</dbReference>
<feature type="compositionally biased region" description="Polar residues" evidence="11">
    <location>
        <begin position="1807"/>
        <end position="1817"/>
    </location>
</feature>
<dbReference type="Gene3D" id="1.10.730.10">
    <property type="entry name" value="Isoleucyl-tRNA Synthetase, Domain 1"/>
    <property type="match status" value="1"/>
</dbReference>
<sequence>MAVQIPMIQVPWKWCEEADWTLALRRYMASTLELDPDHYTEPIHALHRMRQDVRGVNKDITGRDLLYRYFSQLELLDLRFQLEKKPLELHFTWADVFGRSSVTQPSLAFEKACIIFNMGSILSHLGTYQDRSDPDGLRKASHYFMFAASMMVFISENFIHAPSVDLNASTLRVLKELMLAQAQECFLEKCLQEMKKDTLIAKITYQTAWMYTNVVENMTDCIKNGVFDDHWLSLCQIKQRYYQTAAQYHKGLAAESDGRYGEAVSRLTLAETHANDAVKLAQGFVGHFDPNSPHLLLPDTASCLHDLTHTIRELVREKLGMLTRDNDMVYHEVVPKTAILPPIDKVCMVKTHPLNEMYTSPGELQRVVGPDIFHQVLPMQIHESASVYDEEKAKLVRQCMEKADVADGEVDAAFSFMQLPTSLDKFRCGEAQLEPSLMQLADPPRQVRDWAQKLAEQDEAPGEALQDLIGTVENLRTQLRQALDASGIALDEEQRECEKNRVEFGDQWSQPPSGMVTAQYRKELRGHRESLEQALAADNDTLSRYQQLQALFNVLRSGYHGDELESAFIEMVHTGLRTWKAKDKGEGTLLDVGEHEPIGLAGYADRIQELAGQLAEVKRDRQAVLSEIKETARQDDISHILLLNRRNKEVEPQIFHNELAKYTPLLDRLSELLDTQRALIQSLSEAFRTLMELPEANRIQTAWDTVEGQRDRLVQQLEDAYNEYDEIRAHVRQGVTFYNDLAKLVNQVSSKIRAFCNERRDERERLASQLLHSKAEDEQRALRAELDRYHRSTALTGLSASESPSASAVRGREDEQLANNMRLLTQQATVLSLGGPAHVGTGPTDPKSGTPSQEGGADRYGLMTQEPLRRVSGTYGGGAPVAAPLLPTNPTAPLQPPPPVGQVNPRYPLEPLTTTSESTVGQSTWPPPKSIHTLVTSTATYHNPSAASSPAPRVPSCPEPLSLGGSVPVNPLAEPTLASQPPEYQPTAPYAELAEDLDVRQRSDVSVLTTASYQTAVEEPTQAPNPPATTGGPERLAKLFSDSPSDNVPDVFKTTSVLPTNQQMAPIPDTPLSGVGSLAGSTYPQPLPTSKHGEGSVFMTPPSEAAETSRVGLGNWEPHTSGATGYPTEGGRQETLPPTLVTRVPTKPTPTSVSGSGLNSPAQYFAGQLAGLGVLDQQQQHSASAMGGGVAATPTHPPPPPPSGNPSSASPVGPPNYQHPFLTNPHSSPSTGTPEHTTPNVAPHRGIISEDPLKQSPRYQVYSNNSSTPVGYPSYSSPLQPPFPPQPRSSATPHTAAAVGIYSSAAYPVQPNYPYYQPSIATSLTSMATSHPTTTSGVAFSTAVYSQDSASIYPSSAAYSSNSTELSASSFATPGVMAGVAGPSGGSPVVSQPVITSAPLQYSHPTPVQNVPVYPFTSLAPQPSGIIDGNPATSSAVPPHGGMATTSWYNGQPSPAQGQGQSQPALQPAPPFLQASAQVQQQQQQQPGRPATSGYGAVSQYPGAPALYPPPHHHSPSMQTHHLPGGTSYNTTGGSQISSGHHPQPQTQQQQPTSYHMRPQSSGAMMTAAPIGGAPSHHYGSVPHGQHPTPQPQPQSTGPPVGFRPASDSAPTGYSGYTGSPTIMGERPHQQLPTTGGAPLHPGPPSSAGQPGQHTLYNAGGHPSPAVGYSQPPPGSGLVANHHAQLPPQQHQHQQQQVLAHDQAGSSGGIAGIHYVSPIGGQPQAQSPPAPLGYHQYSQLPGQPMHTSVGYPGAPMGSDVHASNPSGAQPPPPPVQPTSAGSYYGQPLGHSQVHGQAPGTYPPSGTVPHSSATNTTVSMTGLGVDVSAGNAGQHPQYLSQQQHLHQPQHQHQQPPHHHHQQQQQVYHPAGGGQQVHGSVVYGHPAPQGNAYPQYQPPHQQQAPGMVPPGQQNPHMPYGSYAPPPPHQHPHQQVTSDYLTQSTQPPGGVPQHHGQSQQSPQGYSVPPQHAPATHNAGRNQTVSRGEANIRRRFSHATIARLESTTTTNATTDSTINQCPSDTVFITTPIYYVNAEPHIGHLYSSVLADTLARYHCQLRGRRVWFTTGTDEHGLKIQQAAQKSNEDTQTYCDRLAGRFRELCQLAQVNYDDFLRTTESRHVDTVQSIWKRLESKGAIYKSAYTGWYAVSDEAFYSDQQVVRGDGVVLAKETGAVVEWTEEENYKFRLSRWIEPLIQWLEESPQRVVPANRYQEVLTQLKQYREMEPKETCDLSISRPRSRLNWGIPVPGDAQHTVYVWLDALMSYLTVSQNHVGIFPPTLQVVGKDIIKFHAIFWPAFLMAAGLPLPKRIIAHAHWTMDHHKMSKSRGNVVNPFGLIKRYGVDTVRFFLMRDGGLVYDADFSEERIMVRYKESLVDQLGNLVARCSSKALSPDFNAFSRIGETLQAQAQTNTGNSGSAMADAVELSLPTADRDLVITLQRLPEAVAGAYEEADVRRALTLILDAIAQTNKYITIVEPWHLRKRVASEPGVSGQLARALYLGLETARLAGLLLSPVLPTKADQLLTSLGIPKSERQWSHVRFGAGWSDPGVDYNALAKSHSKIIFPRDIKLD</sequence>
<keyword evidence="5" id="KW-0067">ATP-binding</keyword>
<feature type="compositionally biased region" description="Low complexity" evidence="11">
    <location>
        <begin position="1451"/>
        <end position="1486"/>
    </location>
</feature>
<dbReference type="CDD" id="cd00814">
    <property type="entry name" value="MetRS_core"/>
    <property type="match status" value="1"/>
</dbReference>
<evidence type="ECO:0000256" key="8">
    <source>
        <dbReference type="ARBA" id="ARBA00047364"/>
    </source>
</evidence>
<evidence type="ECO:0000256" key="10">
    <source>
        <dbReference type="SAM" id="Coils"/>
    </source>
</evidence>
<keyword evidence="7" id="KW-0030">Aminoacyl-tRNA synthetase</keyword>
<dbReference type="InterPro" id="IPR025304">
    <property type="entry name" value="ALIX_V_dom"/>
</dbReference>
<evidence type="ECO:0000313" key="13">
    <source>
        <dbReference type="EMBL" id="KAJ1969502.1"/>
    </source>
</evidence>
<feature type="compositionally biased region" description="Polar residues" evidence="11">
    <location>
        <begin position="1609"/>
        <end position="1621"/>
    </location>
</feature>
<dbReference type="SUPFAM" id="SSF47323">
    <property type="entry name" value="Anticodon-binding domain of a subclass of class I aminoacyl-tRNA synthetases"/>
    <property type="match status" value="1"/>
</dbReference>
<keyword evidence="14" id="KW-1185">Reference proteome</keyword>
<comment type="similarity">
    <text evidence="1">Belongs to the class-I aminoacyl-tRNA synthetase family.</text>
</comment>
<feature type="region of interest" description="Disordered" evidence="11">
    <location>
        <begin position="1178"/>
        <end position="1293"/>
    </location>
</feature>
<dbReference type="PANTHER" id="PTHR43326">
    <property type="entry name" value="METHIONYL-TRNA SYNTHETASE"/>
    <property type="match status" value="1"/>
</dbReference>
<feature type="compositionally biased region" description="Low complexity" evidence="11">
    <location>
        <begin position="1543"/>
        <end position="1553"/>
    </location>
</feature>
<dbReference type="Pfam" id="PF09334">
    <property type="entry name" value="tRNA-synt_1g"/>
    <property type="match status" value="1"/>
</dbReference>
<feature type="compositionally biased region" description="Low complexity" evidence="11">
    <location>
        <begin position="1943"/>
        <end position="1966"/>
    </location>
</feature>
<feature type="coiled-coil region" evidence="10">
    <location>
        <begin position="600"/>
        <end position="634"/>
    </location>
</feature>
<name>A0A9W8AUH4_9FUNG</name>
<feature type="compositionally biased region" description="Low complexity" evidence="11">
    <location>
        <begin position="1583"/>
        <end position="1600"/>
    </location>
</feature>
<dbReference type="GO" id="GO:0005524">
    <property type="term" value="F:ATP binding"/>
    <property type="evidence" value="ECO:0007669"/>
    <property type="project" value="UniProtKB-KW"/>
</dbReference>
<evidence type="ECO:0000256" key="2">
    <source>
        <dbReference type="ARBA" id="ARBA00012838"/>
    </source>
</evidence>
<accession>A0A9W8AUH4</accession>
<dbReference type="Gene3D" id="1.20.120.560">
    <property type="entry name" value="alix/aip1 in complex with the ypdl late domain"/>
    <property type="match status" value="1"/>
</dbReference>
<keyword evidence="6" id="KW-0648">Protein biosynthesis</keyword>